<accession>X6NSQ4</accession>
<comment type="caution">
    <text evidence="2">The sequence shown here is derived from an EMBL/GenBank/DDBJ whole genome shotgun (WGS) entry which is preliminary data.</text>
</comment>
<dbReference type="InterPro" id="IPR036690">
    <property type="entry name" value="Fdx_antiC-bd_sf"/>
</dbReference>
<dbReference type="OrthoDB" id="273345at2759"/>
<dbReference type="AlphaFoldDB" id="X6NSQ4"/>
<dbReference type="Gene3D" id="3.30.70.380">
    <property type="entry name" value="Ferrodoxin-fold anticodon-binding domain"/>
    <property type="match status" value="1"/>
</dbReference>
<dbReference type="Pfam" id="PF10354">
    <property type="entry name" value="BMT5-like"/>
    <property type="match status" value="1"/>
</dbReference>
<dbReference type="InterPro" id="IPR019446">
    <property type="entry name" value="BMT5-like"/>
</dbReference>
<dbReference type="InterPro" id="IPR005121">
    <property type="entry name" value="Fdx_antiC-bd"/>
</dbReference>
<keyword evidence="3" id="KW-1185">Reference proteome</keyword>
<feature type="domain" description="FDX-ACB" evidence="1">
    <location>
        <begin position="334"/>
        <end position="450"/>
    </location>
</feature>
<dbReference type="OMA" id="FPIEWTR"/>
<evidence type="ECO:0000313" key="2">
    <source>
        <dbReference type="EMBL" id="ETO29320.1"/>
    </source>
</evidence>
<evidence type="ECO:0000313" key="3">
    <source>
        <dbReference type="Proteomes" id="UP000023152"/>
    </source>
</evidence>
<evidence type="ECO:0000259" key="1">
    <source>
        <dbReference type="SMART" id="SM00896"/>
    </source>
</evidence>
<dbReference type="SUPFAM" id="SSF54991">
    <property type="entry name" value="Anticodon-binding domain of PheRS"/>
    <property type="match status" value="1"/>
</dbReference>
<sequence length="457" mass="54002">MFPTWLFNAVSPYLGDIFLLSTCSKVCKYWREVGKDLSVWSKKDKDIKQHKHRPKSTLIIGDGDFSFTYSYIQLLPRNRLSCELCDKSDKKREESEYRAIVTSTYCENEKDLLKLHPGALENINILKSKEYESWIHILYNVDCTNMEKTLVPQIKNKIESFDQIIFNFPHHPVSGKIQLNRLLCKQLFENINRCNIMNEKSEVIIRLCFGQGGTLFEYEFANEIRTRFLQKMKYNQKMSLPIYDQLPSTERYFFNHKSKKTSQQIFQNSWQIVHSSAYGDMKCVQIRPFHLFVQDIYPYYQCTGRKNKNQPFILHCSFTYVFMKQSIQNQFIPSLFPPSFFRDISFYILEPSSDHNNDSHNDGNNDPITKSKHIRQSLPNYIFQSLPFSKDVITNVEFLNDFLHPTTKLLSQTWRIWYQSDTTALTKEKVNHYQMLLRDALRRDFNVGVGSLPISQD</sequence>
<dbReference type="GO" id="GO:0070042">
    <property type="term" value="F:rRNA (uridine-N3-)-methyltransferase activity"/>
    <property type="evidence" value="ECO:0007669"/>
    <property type="project" value="InterPro"/>
</dbReference>
<reference evidence="2 3" key="1">
    <citation type="journal article" date="2013" name="Curr. Biol.">
        <title>The Genome of the Foraminiferan Reticulomyxa filosa.</title>
        <authorList>
            <person name="Glockner G."/>
            <person name="Hulsmann N."/>
            <person name="Schleicher M."/>
            <person name="Noegel A.A."/>
            <person name="Eichinger L."/>
            <person name="Gallinger C."/>
            <person name="Pawlowski J."/>
            <person name="Sierra R."/>
            <person name="Euteneuer U."/>
            <person name="Pillet L."/>
            <person name="Moustafa A."/>
            <person name="Platzer M."/>
            <person name="Groth M."/>
            <person name="Szafranski K."/>
            <person name="Schliwa M."/>
        </authorList>
    </citation>
    <scope>NUCLEOTIDE SEQUENCE [LARGE SCALE GENOMIC DNA]</scope>
</reference>
<proteinExistence type="predicted"/>
<gene>
    <name evidence="2" type="ORF">RFI_07804</name>
</gene>
<dbReference type="GO" id="GO:0070475">
    <property type="term" value="P:rRNA base methylation"/>
    <property type="evidence" value="ECO:0007669"/>
    <property type="project" value="InterPro"/>
</dbReference>
<dbReference type="Proteomes" id="UP000023152">
    <property type="component" value="Unassembled WGS sequence"/>
</dbReference>
<dbReference type="EMBL" id="ASPP01006119">
    <property type="protein sequence ID" value="ETO29320.1"/>
    <property type="molecule type" value="Genomic_DNA"/>
</dbReference>
<organism evidence="2 3">
    <name type="scientific">Reticulomyxa filosa</name>
    <dbReference type="NCBI Taxonomy" id="46433"/>
    <lineage>
        <taxon>Eukaryota</taxon>
        <taxon>Sar</taxon>
        <taxon>Rhizaria</taxon>
        <taxon>Retaria</taxon>
        <taxon>Foraminifera</taxon>
        <taxon>Monothalamids</taxon>
        <taxon>Reticulomyxidae</taxon>
        <taxon>Reticulomyxa</taxon>
    </lineage>
</organism>
<dbReference type="SMART" id="SM00896">
    <property type="entry name" value="FDX-ACB"/>
    <property type="match status" value="1"/>
</dbReference>
<protein>
    <recommendedName>
        <fullName evidence="1">FDX-ACB domain-containing protein</fullName>
    </recommendedName>
</protein>
<name>X6NSQ4_RETFI</name>